<feature type="compositionally biased region" description="Polar residues" evidence="1">
    <location>
        <begin position="424"/>
        <end position="439"/>
    </location>
</feature>
<organism evidence="2 3">
    <name type="scientific">Colletotrichum lupini</name>
    <dbReference type="NCBI Taxonomy" id="145971"/>
    <lineage>
        <taxon>Eukaryota</taxon>
        <taxon>Fungi</taxon>
        <taxon>Dikarya</taxon>
        <taxon>Ascomycota</taxon>
        <taxon>Pezizomycotina</taxon>
        <taxon>Sordariomycetes</taxon>
        <taxon>Hypocreomycetidae</taxon>
        <taxon>Glomerellales</taxon>
        <taxon>Glomerellaceae</taxon>
        <taxon>Colletotrichum</taxon>
        <taxon>Colletotrichum acutatum species complex</taxon>
    </lineage>
</organism>
<reference evidence="2" key="1">
    <citation type="journal article" date="2021" name="Mol. Plant Microbe Interact.">
        <title>Complete Genome Sequence of the Plant-Pathogenic Fungus Colletotrichum lupini.</title>
        <authorList>
            <person name="Baroncelli R."/>
            <person name="Pensec F."/>
            <person name="Da Lio D."/>
            <person name="Boufleur T."/>
            <person name="Vicente I."/>
            <person name="Sarrocco S."/>
            <person name="Picot A."/>
            <person name="Baraldi E."/>
            <person name="Sukno S."/>
            <person name="Thon M."/>
            <person name="Le Floch G."/>
        </authorList>
    </citation>
    <scope>NUCLEOTIDE SEQUENCE</scope>
    <source>
        <strain evidence="2">IMI 504893</strain>
    </source>
</reference>
<name>A0A9Q8T634_9PEZI</name>
<dbReference type="AlphaFoldDB" id="A0A9Q8T634"/>
<dbReference type="KEGG" id="clup:CLUP02_15216"/>
<feature type="region of interest" description="Disordered" evidence="1">
    <location>
        <begin position="367"/>
        <end position="408"/>
    </location>
</feature>
<sequence length="588" mass="65906">MRIQLVGTEMTGQGTRRHLFGLIILPRLPLYQMNDSEAFLRFFRVDRHIPCYLLRPPSRKMLWQQQLVATGRGERRQLGQATNACFPSFSMQLPQILDAEDKDDYQETKPSQDDIPVGEILPLDHVLQLADRSKLLAARVQEFKRNDGLRTPEELRGLTSTVDEVEQILRPYTMAVLDCMLGDIYENILREQDGTRTGFDEAMTRITRALRPALLEMDSEPNDSTHTFNLEETLEIVGRFRRLILEFEDLDRLTHQPVHDTLALSERQVEACVEAGRMKVLMGCVFDAIVSYTRGRLPPRISTHTVVVTVVRCEGLRRHEGEGPPLLRRQDATVGQERFAPPSLPRQDATLGRGSFEPLSLLRQNATVSQGTVASSRNSSQNTPRLRRRDATISQRTESSTRISNGARAHAVCSDTMGKFMANSPSRLKSSQSTMWNSKTPPPMNIKDRLAFEAEVRNRMIVGTAKHDNPGLGSKITLGNDAAAARRKESGRLDVGAEEPTMFGVIVSVEKPLSTMSVLTLDTPFRLTDSQRGEMSWRPDIGAEEEGQCRIRSSGQRESPAINAKESLSAMGVFNCMVSDTPSCLIDF</sequence>
<dbReference type="RefSeq" id="XP_049151286.1">
    <property type="nucleotide sequence ID" value="XM_049294140.1"/>
</dbReference>
<protein>
    <submittedName>
        <fullName evidence="2">Uncharacterized protein</fullName>
    </submittedName>
</protein>
<evidence type="ECO:0000256" key="1">
    <source>
        <dbReference type="SAM" id="MobiDB-lite"/>
    </source>
</evidence>
<dbReference type="Proteomes" id="UP000830671">
    <property type="component" value="Chromosome 8"/>
</dbReference>
<accession>A0A9Q8T634</accession>
<evidence type="ECO:0000313" key="3">
    <source>
        <dbReference type="Proteomes" id="UP000830671"/>
    </source>
</evidence>
<feature type="region of interest" description="Disordered" evidence="1">
    <location>
        <begin position="424"/>
        <end position="445"/>
    </location>
</feature>
<gene>
    <name evidence="2" type="ORF">CLUP02_15216</name>
</gene>
<feature type="compositionally biased region" description="Polar residues" evidence="1">
    <location>
        <begin position="392"/>
        <end position="404"/>
    </location>
</feature>
<dbReference type="GeneID" id="73349150"/>
<keyword evidence="3" id="KW-1185">Reference proteome</keyword>
<proteinExistence type="predicted"/>
<dbReference type="EMBL" id="CP019480">
    <property type="protein sequence ID" value="UQC89685.1"/>
    <property type="molecule type" value="Genomic_DNA"/>
</dbReference>
<evidence type="ECO:0000313" key="2">
    <source>
        <dbReference type="EMBL" id="UQC89685.1"/>
    </source>
</evidence>
<feature type="compositionally biased region" description="Polar residues" evidence="1">
    <location>
        <begin position="367"/>
        <end position="384"/>
    </location>
</feature>